<feature type="transmembrane region" description="Helical" evidence="1">
    <location>
        <begin position="146"/>
        <end position="167"/>
    </location>
</feature>
<sequence length="293" mass="33836">FLANTNATSADCMILAYRGLECTSKKFVPGFSSHSLGNMRLKTFPYQKLGVHSVFNISMRDIKWTVFRFRFVMLGGNLSFCREYQLSAAYHIDEIFYDCLSTPSDYETSSFTFEYQAENDDHNTQTRKFILKVVLTYYDDTYTKTLLIGVVGCVVLIPLFMIIVFIWKRQCKPPSRMIQGRPLEENKKPPTVLAYLPTILLLSELSSDDPWTWCNNAFARADFVMVISSPPKCCNEEGIFRNMDLVALRFLKEKFSSGSSKPYFFSVLLPYCTKDDIPDEARNLRTFTTDERF</sequence>
<evidence type="ECO:0000313" key="3">
    <source>
        <dbReference type="Proteomes" id="UP001233999"/>
    </source>
</evidence>
<dbReference type="EMBL" id="JASPKZ010009629">
    <property type="protein sequence ID" value="KAJ9576592.1"/>
    <property type="molecule type" value="Genomic_DNA"/>
</dbReference>
<protein>
    <recommendedName>
        <fullName evidence="4">SEFIR domain-containing protein</fullName>
    </recommendedName>
</protein>
<dbReference type="Proteomes" id="UP001233999">
    <property type="component" value="Unassembled WGS sequence"/>
</dbReference>
<keyword evidence="1" id="KW-0472">Membrane</keyword>
<reference evidence="2" key="2">
    <citation type="submission" date="2023-05" db="EMBL/GenBank/DDBJ databases">
        <authorList>
            <person name="Fouks B."/>
        </authorList>
    </citation>
    <scope>NUCLEOTIDE SEQUENCE</scope>
    <source>
        <strain evidence="2">Stay&amp;Tobe</strain>
        <tissue evidence="2">Testes</tissue>
    </source>
</reference>
<gene>
    <name evidence="2" type="ORF">L9F63_025511</name>
</gene>
<keyword evidence="3" id="KW-1185">Reference proteome</keyword>
<organism evidence="2 3">
    <name type="scientific">Diploptera punctata</name>
    <name type="common">Pacific beetle cockroach</name>
    <dbReference type="NCBI Taxonomy" id="6984"/>
    <lineage>
        <taxon>Eukaryota</taxon>
        <taxon>Metazoa</taxon>
        <taxon>Ecdysozoa</taxon>
        <taxon>Arthropoda</taxon>
        <taxon>Hexapoda</taxon>
        <taxon>Insecta</taxon>
        <taxon>Pterygota</taxon>
        <taxon>Neoptera</taxon>
        <taxon>Polyneoptera</taxon>
        <taxon>Dictyoptera</taxon>
        <taxon>Blattodea</taxon>
        <taxon>Blaberoidea</taxon>
        <taxon>Blaberidae</taxon>
        <taxon>Diplopterinae</taxon>
        <taxon>Diploptera</taxon>
    </lineage>
</organism>
<accession>A0AAD7ZA66</accession>
<keyword evidence="1" id="KW-1133">Transmembrane helix</keyword>
<comment type="caution">
    <text evidence="2">The sequence shown here is derived from an EMBL/GenBank/DDBJ whole genome shotgun (WGS) entry which is preliminary data.</text>
</comment>
<evidence type="ECO:0000313" key="2">
    <source>
        <dbReference type="EMBL" id="KAJ9576592.1"/>
    </source>
</evidence>
<evidence type="ECO:0000256" key="1">
    <source>
        <dbReference type="SAM" id="Phobius"/>
    </source>
</evidence>
<feature type="non-terminal residue" evidence="2">
    <location>
        <position position="1"/>
    </location>
</feature>
<keyword evidence="1" id="KW-0812">Transmembrane</keyword>
<evidence type="ECO:0008006" key="4">
    <source>
        <dbReference type="Google" id="ProtNLM"/>
    </source>
</evidence>
<reference evidence="2" key="1">
    <citation type="journal article" date="2023" name="IScience">
        <title>Live-bearing cockroach genome reveals convergent evolutionary mechanisms linked to viviparity in insects and beyond.</title>
        <authorList>
            <person name="Fouks B."/>
            <person name="Harrison M.C."/>
            <person name="Mikhailova A.A."/>
            <person name="Marchal E."/>
            <person name="English S."/>
            <person name="Carruthers M."/>
            <person name="Jennings E.C."/>
            <person name="Chiamaka E.L."/>
            <person name="Frigard R.A."/>
            <person name="Pippel M."/>
            <person name="Attardo G.M."/>
            <person name="Benoit J.B."/>
            <person name="Bornberg-Bauer E."/>
            <person name="Tobe S.S."/>
        </authorList>
    </citation>
    <scope>NUCLEOTIDE SEQUENCE</scope>
    <source>
        <strain evidence="2">Stay&amp;Tobe</strain>
    </source>
</reference>
<dbReference type="AlphaFoldDB" id="A0AAD7ZA66"/>
<name>A0AAD7ZA66_DIPPU</name>
<proteinExistence type="predicted"/>